<dbReference type="RefSeq" id="XP_022456274.1">
    <property type="nucleotide sequence ID" value="XM_022604735.1"/>
</dbReference>
<evidence type="ECO:0000256" key="4">
    <source>
        <dbReference type="ARBA" id="ARBA00023157"/>
    </source>
</evidence>
<dbReference type="STRING" id="1382522.W6MIP9"/>
<feature type="compositionally biased region" description="Low complexity" evidence="5">
    <location>
        <begin position="316"/>
        <end position="336"/>
    </location>
</feature>
<accession>W6MIP9</accession>
<reference evidence="8" key="2">
    <citation type="submission" date="2014-02" db="EMBL/GenBank/DDBJ databases">
        <title>Complete DNA sequence of /Kuraishia capsulata/ illustrates novel genomic features among budding yeasts (/Saccharomycotina/).</title>
        <authorList>
            <person name="Morales L."/>
            <person name="Noel B."/>
            <person name="Porcel B."/>
            <person name="Marcet-Houben M."/>
            <person name="Hullo M-F."/>
            <person name="Sacerdot C."/>
            <person name="Tekaia F."/>
            <person name="Leh-Louis V."/>
            <person name="Despons L."/>
            <person name="Khanna V."/>
            <person name="Aury J-M."/>
            <person name="Barbe V."/>
            <person name="Couloux A."/>
            <person name="Labadie K."/>
            <person name="Pelletier E."/>
            <person name="Souciet J-L."/>
            <person name="Boekhout T."/>
            <person name="Gabaldon T."/>
            <person name="Wincker P."/>
            <person name="Dujon B."/>
        </authorList>
    </citation>
    <scope>NUCLEOTIDE SEQUENCE</scope>
    <source>
        <strain evidence="8">CBS 1993</strain>
    </source>
</reference>
<organism evidence="8 9">
    <name type="scientific">Kuraishia capsulata CBS 1993</name>
    <dbReference type="NCBI Taxonomy" id="1382522"/>
    <lineage>
        <taxon>Eukaryota</taxon>
        <taxon>Fungi</taxon>
        <taxon>Dikarya</taxon>
        <taxon>Ascomycota</taxon>
        <taxon>Saccharomycotina</taxon>
        <taxon>Pichiomycetes</taxon>
        <taxon>Pichiales</taxon>
        <taxon>Pichiaceae</taxon>
        <taxon>Kuraishia</taxon>
    </lineage>
</organism>
<dbReference type="InterPro" id="IPR008427">
    <property type="entry name" value="Extracellular_membr_CFEM_dom"/>
</dbReference>
<dbReference type="SMART" id="SM00747">
    <property type="entry name" value="CFEM"/>
    <property type="match status" value="1"/>
</dbReference>
<evidence type="ECO:0000256" key="1">
    <source>
        <dbReference type="ARBA" id="ARBA00004613"/>
    </source>
</evidence>
<name>W6MIP9_9ASCO</name>
<evidence type="ECO:0000256" key="2">
    <source>
        <dbReference type="ARBA" id="ARBA00022525"/>
    </source>
</evidence>
<reference evidence="8" key="1">
    <citation type="submission" date="2013-12" db="EMBL/GenBank/DDBJ databases">
        <authorList>
            <person name="Genoscope - CEA"/>
        </authorList>
    </citation>
    <scope>NUCLEOTIDE SEQUENCE</scope>
    <source>
        <strain evidence="8">CBS 1993</strain>
    </source>
</reference>
<feature type="domain" description="CFEM" evidence="7">
    <location>
        <begin position="19"/>
        <end position="80"/>
    </location>
</feature>
<feature type="compositionally biased region" description="Acidic residues" evidence="5">
    <location>
        <begin position="288"/>
        <end position="306"/>
    </location>
</feature>
<keyword evidence="3 6" id="KW-0732">Signal</keyword>
<dbReference type="HOGENOM" id="CLU_641028_0_0_1"/>
<dbReference type="Proteomes" id="UP000019384">
    <property type="component" value="Unassembled WGS sequence"/>
</dbReference>
<keyword evidence="9" id="KW-1185">Reference proteome</keyword>
<evidence type="ECO:0000313" key="9">
    <source>
        <dbReference type="Proteomes" id="UP000019384"/>
    </source>
</evidence>
<feature type="compositionally biased region" description="Basic and acidic residues" evidence="5">
    <location>
        <begin position="200"/>
        <end position="214"/>
    </location>
</feature>
<protein>
    <recommendedName>
        <fullName evidence="7">CFEM domain-containing protein</fullName>
    </recommendedName>
</protein>
<evidence type="ECO:0000259" key="7">
    <source>
        <dbReference type="SMART" id="SM00747"/>
    </source>
</evidence>
<feature type="region of interest" description="Disordered" evidence="5">
    <location>
        <begin position="162"/>
        <end position="340"/>
    </location>
</feature>
<evidence type="ECO:0000256" key="5">
    <source>
        <dbReference type="SAM" id="MobiDB-lite"/>
    </source>
</evidence>
<keyword evidence="2" id="KW-0964">Secreted</keyword>
<proteinExistence type="predicted"/>
<evidence type="ECO:0000256" key="3">
    <source>
        <dbReference type="ARBA" id="ARBA00022729"/>
    </source>
</evidence>
<feature type="compositionally biased region" description="Basic and acidic residues" evidence="5">
    <location>
        <begin position="172"/>
        <end position="192"/>
    </location>
</feature>
<evidence type="ECO:0000256" key="6">
    <source>
        <dbReference type="SAM" id="SignalP"/>
    </source>
</evidence>
<dbReference type="EMBL" id="HG793125">
    <property type="protein sequence ID" value="CDK24257.1"/>
    <property type="molecule type" value="Genomic_DNA"/>
</dbReference>
<dbReference type="OrthoDB" id="3998031at2759"/>
<dbReference type="GeneID" id="34517662"/>
<sequence>MVLIRVSWFIHIYLVIPIVLATPPACVLSCVNEIAALCPRRHIDFDCYCTDVPRMVGCLVKACPYGNYLSARDHFLGVCEEFSCDYHKQGKGHGPKQQSMYSNKSFYDEEHDQRRAVEDLGMRFKDTIEHASVSLNWGDREVAPVTVATKFLDAEFASSPDVDYSAIGDDFVGAKDPEQDMHEEHNEKAGEKESDEQEKEEVKEKEDVQGKEEKEEVPDEEKETGKAEDKQQVVQPEEEVKPEQDAQPTEEEINPVAGDETQYLTESDLADNAPGQDVEESLQNGKGEDDDEDEEVVDEVSEDTSEPESTKAGKHTTSNRPTPTSYSSSTTTSTSTRRIDRDALAYDRGWYRQIKHHFEPIQTAPLKKKLRNGDLSDYLSAKNHVQQKIQKARQKQAALAEVKRPVLYSLPKVRNTKSRIVSNADSRG</sequence>
<feature type="chain" id="PRO_5004878900" description="CFEM domain-containing protein" evidence="6">
    <location>
        <begin position="22"/>
        <end position="428"/>
    </location>
</feature>
<feature type="signal peptide" evidence="6">
    <location>
        <begin position="1"/>
        <end position="21"/>
    </location>
</feature>
<comment type="subcellular location">
    <subcellularLocation>
        <location evidence="1">Secreted</location>
    </subcellularLocation>
</comment>
<gene>
    <name evidence="8" type="ORF">KUCA_T00000217001</name>
</gene>
<dbReference type="AlphaFoldDB" id="W6MIP9"/>
<dbReference type="Pfam" id="PF05730">
    <property type="entry name" value="CFEM"/>
    <property type="match status" value="1"/>
</dbReference>
<evidence type="ECO:0000313" key="8">
    <source>
        <dbReference type="EMBL" id="CDK24257.1"/>
    </source>
</evidence>
<keyword evidence="4" id="KW-1015">Disulfide bond</keyword>
<dbReference type="GO" id="GO:0005576">
    <property type="term" value="C:extracellular region"/>
    <property type="evidence" value="ECO:0007669"/>
    <property type="project" value="UniProtKB-SubCell"/>
</dbReference>